<evidence type="ECO:0000313" key="2">
    <source>
        <dbReference type="Proteomes" id="UP000050795"/>
    </source>
</evidence>
<proteinExistence type="predicted"/>
<dbReference type="WBParaSite" id="TREG1_55700.4">
    <property type="protein sequence ID" value="TREG1_55700.4"/>
    <property type="gene ID" value="TREG1_55700"/>
</dbReference>
<dbReference type="WBParaSite" id="TREG1_55700.3">
    <property type="protein sequence ID" value="TREG1_55700.3"/>
    <property type="gene ID" value="TREG1_55700"/>
</dbReference>
<keyword evidence="2" id="KW-1185">Reference proteome</keyword>
<dbReference type="WBParaSite" id="TREG1_55700.2">
    <property type="protein sequence ID" value="TREG1_55700.2"/>
    <property type="gene ID" value="TREG1_55700"/>
</dbReference>
<evidence type="ECO:0000313" key="5">
    <source>
        <dbReference type="WBParaSite" id="TREG1_55700.4"/>
    </source>
</evidence>
<evidence type="ECO:0000313" key="4">
    <source>
        <dbReference type="WBParaSite" id="TREG1_55700.3"/>
    </source>
</evidence>
<dbReference type="AlphaFoldDB" id="A0AA85JWP5"/>
<evidence type="ECO:0000256" key="1">
    <source>
        <dbReference type="SAM" id="MobiDB-lite"/>
    </source>
</evidence>
<dbReference type="Proteomes" id="UP000050795">
    <property type="component" value="Unassembled WGS sequence"/>
</dbReference>
<sequence length="221" mass="24025">MNPQVALTRTELNQRNNLESSASSTPNVESKSLPSNITDKLVVVGGGVCSLPVISGVPDTPEHQNNVSVHTPNESIPVILKQAFVNLKPHISSTPAASNGTVISHPEFAATPINCPVNNKNIATTDNNNSNQMTDNQSQSKPISTSDAYTNTSEDNSSSKDRSKESTSSSGQRRKRESKSDREKAYNSWLDEFNAELQKYESFELSIEKDTTTSTKTSTNH</sequence>
<organism evidence="2 5">
    <name type="scientific">Trichobilharzia regenti</name>
    <name type="common">Nasal bird schistosome</name>
    <dbReference type="NCBI Taxonomy" id="157069"/>
    <lineage>
        <taxon>Eukaryota</taxon>
        <taxon>Metazoa</taxon>
        <taxon>Spiralia</taxon>
        <taxon>Lophotrochozoa</taxon>
        <taxon>Platyhelminthes</taxon>
        <taxon>Trematoda</taxon>
        <taxon>Digenea</taxon>
        <taxon>Strigeidida</taxon>
        <taxon>Schistosomatoidea</taxon>
        <taxon>Schistosomatidae</taxon>
        <taxon>Trichobilharzia</taxon>
    </lineage>
</organism>
<feature type="compositionally biased region" description="Low complexity" evidence="1">
    <location>
        <begin position="118"/>
        <end position="131"/>
    </location>
</feature>
<protein>
    <submittedName>
        <fullName evidence="3 4">Uncharacterized protein</fullName>
    </submittedName>
</protein>
<name>A0AA85JWP5_TRIRE</name>
<reference evidence="2" key="1">
    <citation type="submission" date="2022-06" db="EMBL/GenBank/DDBJ databases">
        <authorList>
            <person name="Berger JAMES D."/>
            <person name="Berger JAMES D."/>
        </authorList>
    </citation>
    <scope>NUCLEOTIDE SEQUENCE [LARGE SCALE GENOMIC DNA]</scope>
</reference>
<reference evidence="3 4" key="2">
    <citation type="submission" date="2023-11" db="UniProtKB">
        <authorList>
            <consortium name="WormBaseParasite"/>
        </authorList>
    </citation>
    <scope>IDENTIFICATION</scope>
</reference>
<feature type="region of interest" description="Disordered" evidence="1">
    <location>
        <begin position="113"/>
        <end position="185"/>
    </location>
</feature>
<accession>A0AA85JWP5</accession>
<feature type="compositionally biased region" description="Polar residues" evidence="1">
    <location>
        <begin position="132"/>
        <end position="151"/>
    </location>
</feature>
<evidence type="ECO:0000313" key="3">
    <source>
        <dbReference type="WBParaSite" id="TREG1_55700.2"/>
    </source>
</evidence>